<name>A0ABY7IZM8_STRNI</name>
<keyword evidence="3" id="KW-1185">Reference proteome</keyword>
<feature type="chain" id="PRO_5047312878" evidence="1">
    <location>
        <begin position="32"/>
        <end position="289"/>
    </location>
</feature>
<gene>
    <name evidence="2" type="ORF">STRNI_001971</name>
</gene>
<evidence type="ECO:0000313" key="2">
    <source>
        <dbReference type="EMBL" id="WAU03785.1"/>
    </source>
</evidence>
<dbReference type="Gene3D" id="2.40.10.10">
    <property type="entry name" value="Trypsin-like serine proteases"/>
    <property type="match status" value="2"/>
</dbReference>
<accession>A0ABY7IZM8</accession>
<proteinExistence type="predicted"/>
<dbReference type="InterPro" id="IPR009003">
    <property type="entry name" value="Peptidase_S1_PA"/>
</dbReference>
<feature type="signal peptide" evidence="1">
    <location>
        <begin position="1"/>
        <end position="31"/>
    </location>
</feature>
<keyword evidence="1" id="KW-0732">Signal</keyword>
<dbReference type="GeneID" id="301331159"/>
<protein>
    <submittedName>
        <fullName evidence="2">Uncharacterized protein</fullName>
    </submittedName>
</protein>
<dbReference type="RefSeq" id="WP_277410992.1">
    <property type="nucleotide sequence ID" value="NZ_CP114203.1"/>
</dbReference>
<dbReference type="Proteomes" id="UP001210169">
    <property type="component" value="Chromosome"/>
</dbReference>
<evidence type="ECO:0000256" key="1">
    <source>
        <dbReference type="SAM" id="SignalP"/>
    </source>
</evidence>
<organism evidence="2 3">
    <name type="scientific">Streptomyces nigrescens</name>
    <dbReference type="NCBI Taxonomy" id="1920"/>
    <lineage>
        <taxon>Bacteria</taxon>
        <taxon>Bacillati</taxon>
        <taxon>Actinomycetota</taxon>
        <taxon>Actinomycetes</taxon>
        <taxon>Kitasatosporales</taxon>
        <taxon>Streptomycetaceae</taxon>
        <taxon>Streptomyces</taxon>
    </lineage>
</organism>
<evidence type="ECO:0000313" key="3">
    <source>
        <dbReference type="Proteomes" id="UP001210169"/>
    </source>
</evidence>
<reference evidence="2 3" key="1">
    <citation type="submission" date="2022-12" db="EMBL/GenBank/DDBJ databases">
        <authorList>
            <person name="Ruckert C."/>
            <person name="Busche T."/>
            <person name="Kalinowski J."/>
            <person name="Wittmann C."/>
        </authorList>
    </citation>
    <scope>NUCLEOTIDE SEQUENCE [LARGE SCALE GENOMIC DNA]</scope>
    <source>
        <strain evidence="2 3">DSM 40276</strain>
    </source>
</reference>
<sequence length="289" mass="29747">MKLSKRKAVVLASAGATLAAASLLVNNSAHADPTAQPDPTGGVLADYLQKNPDGSLKTNGKGGYFVQTPYSSNSTARKVGPIYVGDVFTGSGCTASVLDSPSGQLAITADHCTNNIKAGKTVKFSPAATSSAEPYGGWHIDQSFSPTNKVDGAVPDVSVLVIRKKDGKTISQATDGGFKVHSGVAKDQRVRGTMLGYPGPDPYHGKTMSACIGDYTYHPDKGRSAISRVDGQSECWVGGGASGGPFLTPGGGGKPEIMTVLNSSGGSVISDSVPSLIEKAEQWIKENSQ</sequence>
<dbReference type="SUPFAM" id="SSF50494">
    <property type="entry name" value="Trypsin-like serine proteases"/>
    <property type="match status" value="1"/>
</dbReference>
<dbReference type="InterPro" id="IPR043504">
    <property type="entry name" value="Peptidase_S1_PA_chymotrypsin"/>
</dbReference>
<dbReference type="EMBL" id="CP114203">
    <property type="protein sequence ID" value="WAU03785.1"/>
    <property type="molecule type" value="Genomic_DNA"/>
</dbReference>